<reference evidence="1 2" key="1">
    <citation type="submission" date="2018-01" db="EMBL/GenBank/DDBJ databases">
        <title>Complete genome sequence of Bacteriovorax stolpii DSM12778.</title>
        <authorList>
            <person name="Tang B."/>
            <person name="Chang J."/>
        </authorList>
    </citation>
    <scope>NUCLEOTIDE SEQUENCE [LARGE SCALE GENOMIC DNA]</scope>
    <source>
        <strain evidence="1 2">DSM 12778</strain>
    </source>
</reference>
<gene>
    <name evidence="1" type="ORF">C0V70_13875</name>
</gene>
<organism evidence="1 2">
    <name type="scientific">Bacteriovorax stolpii</name>
    <name type="common">Bdellovibrio stolpii</name>
    <dbReference type="NCBI Taxonomy" id="960"/>
    <lineage>
        <taxon>Bacteria</taxon>
        <taxon>Pseudomonadati</taxon>
        <taxon>Bdellovibrionota</taxon>
        <taxon>Bacteriovoracia</taxon>
        <taxon>Bacteriovoracales</taxon>
        <taxon>Bacteriovoracaceae</taxon>
        <taxon>Bacteriovorax</taxon>
    </lineage>
</organism>
<dbReference type="AlphaFoldDB" id="A0A2K9NUI5"/>
<evidence type="ECO:0000313" key="1">
    <source>
        <dbReference type="EMBL" id="AUN99170.1"/>
    </source>
</evidence>
<dbReference type="RefSeq" id="WP_102244461.1">
    <property type="nucleotide sequence ID" value="NZ_CP025704.1"/>
</dbReference>
<dbReference type="Proteomes" id="UP000235584">
    <property type="component" value="Chromosome"/>
</dbReference>
<dbReference type="PANTHER" id="PTHR12461:SF105">
    <property type="entry name" value="HYPOXIA-INDUCIBLE FACTOR 1-ALPHA INHIBITOR"/>
    <property type="match status" value="1"/>
</dbReference>
<accession>A0A2K9NUI5</accession>
<protein>
    <submittedName>
        <fullName evidence="1">Transcriptional regulator</fullName>
    </submittedName>
</protein>
<dbReference type="EMBL" id="CP025704">
    <property type="protein sequence ID" value="AUN99170.1"/>
    <property type="molecule type" value="Genomic_DNA"/>
</dbReference>
<dbReference type="InterPro" id="IPR003347">
    <property type="entry name" value="JmjC_dom"/>
</dbReference>
<name>A0A2K9NUI5_BACTC</name>
<proteinExistence type="predicted"/>
<dbReference type="Gene3D" id="2.60.120.650">
    <property type="entry name" value="Cupin"/>
    <property type="match status" value="1"/>
</dbReference>
<evidence type="ECO:0000313" key="2">
    <source>
        <dbReference type="Proteomes" id="UP000235584"/>
    </source>
</evidence>
<dbReference type="Pfam" id="PF13621">
    <property type="entry name" value="Cupin_8"/>
    <property type="match status" value="1"/>
</dbReference>
<dbReference type="SUPFAM" id="SSF51197">
    <property type="entry name" value="Clavaminate synthase-like"/>
    <property type="match status" value="1"/>
</dbReference>
<dbReference type="InterPro" id="IPR041667">
    <property type="entry name" value="Cupin_8"/>
</dbReference>
<keyword evidence="2" id="KW-1185">Reference proteome</keyword>
<dbReference type="PROSITE" id="PS51184">
    <property type="entry name" value="JMJC"/>
    <property type="match status" value="1"/>
</dbReference>
<dbReference type="KEGG" id="bsto:C0V70_13875"/>
<dbReference type="PANTHER" id="PTHR12461">
    <property type="entry name" value="HYPOXIA-INDUCIBLE FACTOR 1 ALPHA INHIBITOR-RELATED"/>
    <property type="match status" value="1"/>
</dbReference>
<sequence>MITSLPEEKVMFSKGLSNLKTDFEHILREGKKGFDLNEVIENIRTGSAYIAVRNPELHPSFKNLFENICHDVGVLMKKNGTGTKPLEPMLWLFIASPGAVTPFHFDRYSNFIFQIRGSKELAVFPPRVEGIIPHKELESYMDHKDSVQEWTEEKDKSAHKYNFKSGEAVHIPFTSGHYVKNGLYDISITISIFYHTDETLMWSQAMKFNHRMRRLGITPKAVGTNPVLDRLKAYICLPLMDGLYALKEKLRTSSYASASVVIGQLGLLNVCGIDAIVVLDTIL</sequence>